<evidence type="ECO:0000313" key="2">
    <source>
        <dbReference type="EMBL" id="SOB57066.1"/>
    </source>
</evidence>
<keyword evidence="3" id="KW-1185">Reference proteome</keyword>
<organism evidence="2 3">
    <name type="scientific">Pseudodesulfovibrio profundus</name>
    <dbReference type="NCBI Taxonomy" id="57320"/>
    <lineage>
        <taxon>Bacteria</taxon>
        <taxon>Pseudomonadati</taxon>
        <taxon>Thermodesulfobacteriota</taxon>
        <taxon>Desulfovibrionia</taxon>
        <taxon>Desulfovibrionales</taxon>
        <taxon>Desulfovibrionaceae</taxon>
    </lineage>
</organism>
<dbReference type="OrthoDB" id="9797344at2"/>
<dbReference type="AlphaFoldDB" id="A0A2C8F3S7"/>
<proteinExistence type="predicted"/>
<feature type="domain" description="HD" evidence="1">
    <location>
        <begin position="31"/>
        <end position="149"/>
    </location>
</feature>
<dbReference type="Pfam" id="PF01966">
    <property type="entry name" value="HD"/>
    <property type="match status" value="1"/>
</dbReference>
<name>A0A2C8F3S7_9BACT</name>
<dbReference type="EMBL" id="LT907975">
    <property type="protein sequence ID" value="SOB57066.1"/>
    <property type="molecule type" value="Genomic_DNA"/>
</dbReference>
<dbReference type="KEGG" id="pprf:DPRO_0187"/>
<dbReference type="PROSITE" id="PS51831">
    <property type="entry name" value="HD"/>
    <property type="match status" value="1"/>
</dbReference>
<evidence type="ECO:0000259" key="1">
    <source>
        <dbReference type="PROSITE" id="PS51831"/>
    </source>
</evidence>
<dbReference type="GO" id="GO:0016787">
    <property type="term" value="F:hydrolase activity"/>
    <property type="evidence" value="ECO:0007669"/>
    <property type="project" value="UniProtKB-KW"/>
</dbReference>
<protein>
    <submittedName>
        <fullName evidence="2">Metal-dependent phosphohydrolase HD sub domain protein</fullName>
    </submittedName>
</protein>
<reference evidence="3" key="1">
    <citation type="submission" date="2017-09" db="EMBL/GenBank/DDBJ databases">
        <authorList>
            <person name="Regsiter A."/>
            <person name="William W."/>
        </authorList>
    </citation>
    <scope>NUCLEOTIDE SEQUENCE [LARGE SCALE GENOMIC DNA]</scope>
    <source>
        <strain evidence="3">500-1</strain>
    </source>
</reference>
<dbReference type="InterPro" id="IPR003607">
    <property type="entry name" value="HD/PDEase_dom"/>
</dbReference>
<accession>A0A2C8F3S7</accession>
<dbReference type="Gene3D" id="1.10.3210.10">
    <property type="entry name" value="Hypothetical protein af1432"/>
    <property type="match status" value="1"/>
</dbReference>
<keyword evidence="2" id="KW-0378">Hydrolase</keyword>
<dbReference type="NCBIfam" id="TIGR00277">
    <property type="entry name" value="HDIG"/>
    <property type="match status" value="1"/>
</dbReference>
<dbReference type="SUPFAM" id="SSF109604">
    <property type="entry name" value="HD-domain/PDEase-like"/>
    <property type="match status" value="1"/>
</dbReference>
<dbReference type="CDD" id="cd00077">
    <property type="entry name" value="HDc"/>
    <property type="match status" value="1"/>
</dbReference>
<gene>
    <name evidence="2" type="ORF">DPRO_0187</name>
</gene>
<evidence type="ECO:0000313" key="3">
    <source>
        <dbReference type="Proteomes" id="UP000219215"/>
    </source>
</evidence>
<dbReference type="InterPro" id="IPR006674">
    <property type="entry name" value="HD_domain"/>
</dbReference>
<dbReference type="InterPro" id="IPR006675">
    <property type="entry name" value="HDIG_dom"/>
</dbReference>
<sequence length="259" mass="29389">MSLAEHVETLTAFAESHYTGTDEQDAMLRLKLGHSMRVLECAESIMAGECIDGHLNQLCQLAALYHDIGRFPQFVEYGTFNDRISTNHARLGVQTLRNLPLPGELSSRDWRTIRLAIAQHNLKELSKTLPTKYETIVKLVRDADKLDILNVMVDHFTSDSPDPDVVHGYEDIPGQYSATIYNDVMNGRTADYRNINCTNDFKLLILGWIYDFNFTTSLNLVTSRNYLKIIISLLPSTPEIQTLESSIFKFMHYKGIAPS</sequence>
<dbReference type="RefSeq" id="WP_097010381.1">
    <property type="nucleotide sequence ID" value="NZ_LT907975.1"/>
</dbReference>
<dbReference type="Proteomes" id="UP000219215">
    <property type="component" value="Chromosome DPRO"/>
</dbReference>